<dbReference type="STRING" id="7217.B3MHE2"/>
<evidence type="ECO:0000256" key="4">
    <source>
        <dbReference type="ARBA" id="ARBA00023187"/>
    </source>
</evidence>
<keyword evidence="9" id="KW-1185">Reference proteome</keyword>
<evidence type="ECO:0000256" key="7">
    <source>
        <dbReference type="SAM" id="MobiDB-lite"/>
    </source>
</evidence>
<dbReference type="Proteomes" id="UP000007801">
    <property type="component" value="Unassembled WGS sequence"/>
</dbReference>
<gene>
    <name evidence="8" type="primary">Dana\GF11164</name>
    <name evidence="8" type="synonym">dana_GLEANR_11233</name>
    <name evidence="8" type="ORF">GF11164</name>
</gene>
<dbReference type="GO" id="GO:0008380">
    <property type="term" value="P:RNA splicing"/>
    <property type="evidence" value="ECO:0007669"/>
    <property type="project" value="UniProtKB-KW"/>
</dbReference>
<dbReference type="InterPro" id="IPR033757">
    <property type="entry name" value="WTAP"/>
</dbReference>
<keyword evidence="4" id="KW-0508">mRNA splicing</keyword>
<evidence type="ECO:0000256" key="1">
    <source>
        <dbReference type="ARBA" id="ARBA00004123"/>
    </source>
</evidence>
<feature type="compositionally biased region" description="Polar residues" evidence="7">
    <location>
        <begin position="397"/>
        <end position="410"/>
    </location>
</feature>
<dbReference type="GO" id="GO:0016556">
    <property type="term" value="P:mRNA modification"/>
    <property type="evidence" value="ECO:0007669"/>
    <property type="project" value="InterPro"/>
</dbReference>
<sequence length="410" mass="44755">MGQQCADAQRREKILMRRLANKEQEFQDYVSQIAEYKAQQAPTALALRTALLDPAVNLLFERLKKELKATKSKLEETQNELSAWKFTPDSNTGKRLMAKCRLLYQENEELGKMTSNGRLAKLETELAMQKSFSEEVKKSQSELDDFLQELDEDVEGMQSTILFLQQELKTTRDRIQTLEKENAQLKQVNSPKDEPVPPTPATNGSTNTKTLSKLETIEENACLSTNPPEPEAFNGAASNIINNEQNPIGVSPPVAEDGTNGNGNGTDNAARLARKRNYEEEPTPAVIPNPVAYNVEEVAPLREVTAPRTLPPKKSKLRSLTTRRNSQLEDELQTPVAVMPVIVDNAVAGMASEEAAAAAAAMGTSAETGVGVGAANEASDAASAAPGRILTRRRSVRMQQNGSGAVDYST</sequence>
<dbReference type="HOGENOM" id="CLU_038094_0_0_1"/>
<dbReference type="InParanoid" id="B3MHE2"/>
<feature type="coiled-coil region" evidence="6">
    <location>
        <begin position="5"/>
        <end position="80"/>
    </location>
</feature>
<feature type="region of interest" description="Disordered" evidence="7">
    <location>
        <begin position="377"/>
        <end position="410"/>
    </location>
</feature>
<evidence type="ECO:0000256" key="5">
    <source>
        <dbReference type="ARBA" id="ARBA00023242"/>
    </source>
</evidence>
<evidence type="ECO:0000256" key="2">
    <source>
        <dbReference type="ARBA" id="ARBA00010313"/>
    </source>
</evidence>
<dbReference type="AlphaFoldDB" id="B3MHE2"/>
<dbReference type="OrthoDB" id="3366661at2759"/>
<dbReference type="SMR" id="B3MHE2"/>
<organism evidence="8 9">
    <name type="scientific">Drosophila ananassae</name>
    <name type="common">Fruit fly</name>
    <dbReference type="NCBI Taxonomy" id="7217"/>
    <lineage>
        <taxon>Eukaryota</taxon>
        <taxon>Metazoa</taxon>
        <taxon>Ecdysozoa</taxon>
        <taxon>Arthropoda</taxon>
        <taxon>Hexapoda</taxon>
        <taxon>Insecta</taxon>
        <taxon>Pterygota</taxon>
        <taxon>Neoptera</taxon>
        <taxon>Endopterygota</taxon>
        <taxon>Diptera</taxon>
        <taxon>Brachycera</taxon>
        <taxon>Muscomorpha</taxon>
        <taxon>Ephydroidea</taxon>
        <taxon>Drosophilidae</taxon>
        <taxon>Drosophila</taxon>
        <taxon>Sophophora</taxon>
    </lineage>
</organism>
<dbReference type="PANTHER" id="PTHR15217">
    <property type="entry name" value="WILMS' TUMOR 1-ASSOCIATING PROTEIN"/>
    <property type="match status" value="1"/>
</dbReference>
<reference evidence="8 9" key="1">
    <citation type="journal article" date="2007" name="Nature">
        <title>Evolution of genes and genomes on the Drosophila phylogeny.</title>
        <authorList>
            <consortium name="Drosophila 12 Genomes Consortium"/>
            <person name="Clark A.G."/>
            <person name="Eisen M.B."/>
            <person name="Smith D.R."/>
            <person name="Bergman C.M."/>
            <person name="Oliver B."/>
            <person name="Markow T.A."/>
            <person name="Kaufman T.C."/>
            <person name="Kellis M."/>
            <person name="Gelbart W."/>
            <person name="Iyer V.N."/>
            <person name="Pollard D.A."/>
            <person name="Sackton T.B."/>
            <person name="Larracuente A.M."/>
            <person name="Singh N.D."/>
            <person name="Abad J.P."/>
            <person name="Abt D.N."/>
            <person name="Adryan B."/>
            <person name="Aguade M."/>
            <person name="Akashi H."/>
            <person name="Anderson W.W."/>
            <person name="Aquadro C.F."/>
            <person name="Ardell D.H."/>
            <person name="Arguello R."/>
            <person name="Artieri C.G."/>
            <person name="Barbash D.A."/>
            <person name="Barker D."/>
            <person name="Barsanti P."/>
            <person name="Batterham P."/>
            <person name="Batzoglou S."/>
            <person name="Begun D."/>
            <person name="Bhutkar A."/>
            <person name="Blanco E."/>
            <person name="Bosak S.A."/>
            <person name="Bradley R.K."/>
            <person name="Brand A.D."/>
            <person name="Brent M.R."/>
            <person name="Brooks A.N."/>
            <person name="Brown R.H."/>
            <person name="Butlin R.K."/>
            <person name="Caggese C."/>
            <person name="Calvi B.R."/>
            <person name="Bernardo de Carvalho A."/>
            <person name="Caspi A."/>
            <person name="Castrezana S."/>
            <person name="Celniker S.E."/>
            <person name="Chang J.L."/>
            <person name="Chapple C."/>
            <person name="Chatterji S."/>
            <person name="Chinwalla A."/>
            <person name="Civetta A."/>
            <person name="Clifton S.W."/>
            <person name="Comeron J.M."/>
            <person name="Costello J.C."/>
            <person name="Coyne J.A."/>
            <person name="Daub J."/>
            <person name="David R.G."/>
            <person name="Delcher A.L."/>
            <person name="Delehaunty K."/>
            <person name="Do C.B."/>
            <person name="Ebling H."/>
            <person name="Edwards K."/>
            <person name="Eickbush T."/>
            <person name="Evans J.D."/>
            <person name="Filipski A."/>
            <person name="Findeiss S."/>
            <person name="Freyhult E."/>
            <person name="Fulton L."/>
            <person name="Fulton R."/>
            <person name="Garcia A.C."/>
            <person name="Gardiner A."/>
            <person name="Garfield D.A."/>
            <person name="Garvin B.E."/>
            <person name="Gibson G."/>
            <person name="Gilbert D."/>
            <person name="Gnerre S."/>
            <person name="Godfrey J."/>
            <person name="Good R."/>
            <person name="Gotea V."/>
            <person name="Gravely B."/>
            <person name="Greenberg A.J."/>
            <person name="Griffiths-Jones S."/>
            <person name="Gross S."/>
            <person name="Guigo R."/>
            <person name="Gustafson E.A."/>
            <person name="Haerty W."/>
            <person name="Hahn M.W."/>
            <person name="Halligan D.L."/>
            <person name="Halpern A.L."/>
            <person name="Halter G.M."/>
            <person name="Han M.V."/>
            <person name="Heger A."/>
            <person name="Hillier L."/>
            <person name="Hinrichs A.S."/>
            <person name="Holmes I."/>
            <person name="Hoskins R.A."/>
            <person name="Hubisz M.J."/>
            <person name="Hultmark D."/>
            <person name="Huntley M.A."/>
            <person name="Jaffe D.B."/>
            <person name="Jagadeeshan S."/>
            <person name="Jeck W.R."/>
            <person name="Johnson J."/>
            <person name="Jones C.D."/>
            <person name="Jordan W.C."/>
            <person name="Karpen G.H."/>
            <person name="Kataoka E."/>
            <person name="Keightley P.D."/>
            <person name="Kheradpour P."/>
            <person name="Kirkness E.F."/>
            <person name="Koerich L.B."/>
            <person name="Kristiansen K."/>
            <person name="Kudrna D."/>
            <person name="Kulathinal R.J."/>
            <person name="Kumar S."/>
            <person name="Kwok R."/>
            <person name="Lander E."/>
            <person name="Langley C.H."/>
            <person name="Lapoint R."/>
            <person name="Lazzaro B.P."/>
            <person name="Lee S.J."/>
            <person name="Levesque L."/>
            <person name="Li R."/>
            <person name="Lin C.F."/>
            <person name="Lin M.F."/>
            <person name="Lindblad-Toh K."/>
            <person name="Llopart A."/>
            <person name="Long M."/>
            <person name="Low L."/>
            <person name="Lozovsky E."/>
            <person name="Lu J."/>
            <person name="Luo M."/>
            <person name="Machado C.A."/>
            <person name="Makalowski W."/>
            <person name="Marzo M."/>
            <person name="Matsuda M."/>
            <person name="Matzkin L."/>
            <person name="McAllister B."/>
            <person name="McBride C.S."/>
            <person name="McKernan B."/>
            <person name="McKernan K."/>
            <person name="Mendez-Lago M."/>
            <person name="Minx P."/>
            <person name="Mollenhauer M.U."/>
            <person name="Montooth K."/>
            <person name="Mount S.M."/>
            <person name="Mu X."/>
            <person name="Myers E."/>
            <person name="Negre B."/>
            <person name="Newfeld S."/>
            <person name="Nielsen R."/>
            <person name="Noor M.A."/>
            <person name="O'Grady P."/>
            <person name="Pachter L."/>
            <person name="Papaceit M."/>
            <person name="Parisi M.J."/>
            <person name="Parisi M."/>
            <person name="Parts L."/>
            <person name="Pedersen J.S."/>
            <person name="Pesole G."/>
            <person name="Phillippy A.M."/>
            <person name="Ponting C.P."/>
            <person name="Pop M."/>
            <person name="Porcelli D."/>
            <person name="Powell J.R."/>
            <person name="Prohaska S."/>
            <person name="Pruitt K."/>
            <person name="Puig M."/>
            <person name="Quesneville H."/>
            <person name="Ram K.R."/>
            <person name="Rand D."/>
            <person name="Rasmussen M.D."/>
            <person name="Reed L.K."/>
            <person name="Reenan R."/>
            <person name="Reily A."/>
            <person name="Remington K.A."/>
            <person name="Rieger T.T."/>
            <person name="Ritchie M.G."/>
            <person name="Robin C."/>
            <person name="Rogers Y.H."/>
            <person name="Rohde C."/>
            <person name="Rozas J."/>
            <person name="Rubenfield M.J."/>
            <person name="Ruiz A."/>
            <person name="Russo S."/>
            <person name="Salzberg S.L."/>
            <person name="Sanchez-Gracia A."/>
            <person name="Saranga D.J."/>
            <person name="Sato H."/>
            <person name="Schaeffer S.W."/>
            <person name="Schatz M.C."/>
            <person name="Schlenke T."/>
            <person name="Schwartz R."/>
            <person name="Segarra C."/>
            <person name="Singh R.S."/>
            <person name="Sirot L."/>
            <person name="Sirota M."/>
            <person name="Sisneros N.B."/>
            <person name="Smith C.D."/>
            <person name="Smith T.F."/>
            <person name="Spieth J."/>
            <person name="Stage D.E."/>
            <person name="Stark A."/>
            <person name="Stephan W."/>
            <person name="Strausberg R.L."/>
            <person name="Strempel S."/>
            <person name="Sturgill D."/>
            <person name="Sutton G."/>
            <person name="Sutton G.G."/>
            <person name="Tao W."/>
            <person name="Teichmann S."/>
            <person name="Tobari Y.N."/>
            <person name="Tomimura Y."/>
            <person name="Tsolas J.M."/>
            <person name="Valente V.L."/>
            <person name="Venter E."/>
            <person name="Venter J.C."/>
            <person name="Vicario S."/>
            <person name="Vieira F.G."/>
            <person name="Vilella A.J."/>
            <person name="Villasante A."/>
            <person name="Walenz B."/>
            <person name="Wang J."/>
            <person name="Wasserman M."/>
            <person name="Watts T."/>
            <person name="Wilson D."/>
            <person name="Wilson R.K."/>
            <person name="Wing R.A."/>
            <person name="Wolfner M.F."/>
            <person name="Wong A."/>
            <person name="Wong G.K."/>
            <person name="Wu C.I."/>
            <person name="Wu G."/>
            <person name="Yamamoto D."/>
            <person name="Yang H.P."/>
            <person name="Yang S.P."/>
            <person name="Yorke J.A."/>
            <person name="Yoshida K."/>
            <person name="Zdobnov E."/>
            <person name="Zhang P."/>
            <person name="Zhang Y."/>
            <person name="Zimin A.V."/>
            <person name="Baldwin J."/>
            <person name="Abdouelleil A."/>
            <person name="Abdulkadir J."/>
            <person name="Abebe A."/>
            <person name="Abera B."/>
            <person name="Abreu J."/>
            <person name="Acer S.C."/>
            <person name="Aftuck L."/>
            <person name="Alexander A."/>
            <person name="An P."/>
            <person name="Anderson E."/>
            <person name="Anderson S."/>
            <person name="Arachi H."/>
            <person name="Azer M."/>
            <person name="Bachantsang P."/>
            <person name="Barry A."/>
            <person name="Bayul T."/>
            <person name="Berlin A."/>
            <person name="Bessette D."/>
            <person name="Bloom T."/>
            <person name="Blye J."/>
            <person name="Boguslavskiy L."/>
            <person name="Bonnet C."/>
            <person name="Boukhgalter B."/>
            <person name="Bourzgui I."/>
            <person name="Brown A."/>
            <person name="Cahill P."/>
            <person name="Channer S."/>
            <person name="Cheshatsang Y."/>
            <person name="Chuda L."/>
            <person name="Citroen M."/>
            <person name="Collymore A."/>
            <person name="Cooke P."/>
            <person name="Costello M."/>
            <person name="D'Aco K."/>
            <person name="Daza R."/>
            <person name="De Haan G."/>
            <person name="DeGray S."/>
            <person name="DeMaso C."/>
            <person name="Dhargay N."/>
            <person name="Dooley K."/>
            <person name="Dooley E."/>
            <person name="Doricent M."/>
            <person name="Dorje P."/>
            <person name="Dorjee K."/>
            <person name="Dupes A."/>
            <person name="Elong R."/>
            <person name="Falk J."/>
            <person name="Farina A."/>
            <person name="Faro S."/>
            <person name="Ferguson D."/>
            <person name="Fisher S."/>
            <person name="Foley C.D."/>
            <person name="Franke A."/>
            <person name="Friedrich D."/>
            <person name="Gadbois L."/>
            <person name="Gearin G."/>
            <person name="Gearin C.R."/>
            <person name="Giannoukos G."/>
            <person name="Goode T."/>
            <person name="Graham J."/>
            <person name="Grandbois E."/>
            <person name="Grewal S."/>
            <person name="Gyaltsen K."/>
            <person name="Hafez N."/>
            <person name="Hagos B."/>
            <person name="Hall J."/>
            <person name="Henson C."/>
            <person name="Hollinger A."/>
            <person name="Honan T."/>
            <person name="Huard M.D."/>
            <person name="Hughes L."/>
            <person name="Hurhula B."/>
            <person name="Husby M.E."/>
            <person name="Kamat A."/>
            <person name="Kanga B."/>
            <person name="Kashin S."/>
            <person name="Khazanovich D."/>
            <person name="Kisner P."/>
            <person name="Lance K."/>
            <person name="Lara M."/>
            <person name="Lee W."/>
            <person name="Lennon N."/>
            <person name="Letendre F."/>
            <person name="LeVine R."/>
            <person name="Lipovsky A."/>
            <person name="Liu X."/>
            <person name="Liu J."/>
            <person name="Liu S."/>
            <person name="Lokyitsang T."/>
            <person name="Lokyitsang Y."/>
            <person name="Lubonja R."/>
            <person name="Lui A."/>
            <person name="MacDonald P."/>
            <person name="Magnisalis V."/>
            <person name="Maru K."/>
            <person name="Matthews C."/>
            <person name="McCusker W."/>
            <person name="McDonough S."/>
            <person name="Mehta T."/>
            <person name="Meldrim J."/>
            <person name="Meneus L."/>
            <person name="Mihai O."/>
            <person name="Mihalev A."/>
            <person name="Mihova T."/>
            <person name="Mittelman R."/>
            <person name="Mlenga V."/>
            <person name="Montmayeur A."/>
            <person name="Mulrain L."/>
            <person name="Navidi A."/>
            <person name="Naylor J."/>
            <person name="Negash T."/>
            <person name="Nguyen T."/>
            <person name="Nguyen N."/>
            <person name="Nicol R."/>
            <person name="Norbu C."/>
            <person name="Norbu N."/>
            <person name="Novod N."/>
            <person name="O'Neill B."/>
            <person name="Osman S."/>
            <person name="Markiewicz E."/>
            <person name="Oyono O.L."/>
            <person name="Patti C."/>
            <person name="Phunkhang P."/>
            <person name="Pierre F."/>
            <person name="Priest M."/>
            <person name="Raghuraman S."/>
            <person name="Rege F."/>
            <person name="Reyes R."/>
            <person name="Rise C."/>
            <person name="Rogov P."/>
            <person name="Ross K."/>
            <person name="Ryan E."/>
            <person name="Settipalli S."/>
            <person name="Shea T."/>
            <person name="Sherpa N."/>
            <person name="Shi L."/>
            <person name="Shih D."/>
            <person name="Sparrow T."/>
            <person name="Spaulding J."/>
            <person name="Stalker J."/>
            <person name="Stange-Thomann N."/>
            <person name="Stavropoulos S."/>
            <person name="Stone C."/>
            <person name="Strader C."/>
            <person name="Tesfaye S."/>
            <person name="Thomson T."/>
            <person name="Thoulutsang Y."/>
            <person name="Thoulutsang D."/>
            <person name="Topham K."/>
            <person name="Topping I."/>
            <person name="Tsamla T."/>
            <person name="Vassiliev H."/>
            <person name="Vo A."/>
            <person name="Wangchuk T."/>
            <person name="Wangdi T."/>
            <person name="Weiand M."/>
            <person name="Wilkinson J."/>
            <person name="Wilson A."/>
            <person name="Yadav S."/>
            <person name="Young G."/>
            <person name="Yu Q."/>
            <person name="Zembek L."/>
            <person name="Zhong D."/>
            <person name="Zimmer A."/>
            <person name="Zwirko Z."/>
            <person name="Jaffe D.B."/>
            <person name="Alvarez P."/>
            <person name="Brockman W."/>
            <person name="Butler J."/>
            <person name="Chin C."/>
            <person name="Gnerre S."/>
            <person name="Grabherr M."/>
            <person name="Kleber M."/>
            <person name="Mauceli E."/>
            <person name="MacCallum I."/>
        </authorList>
    </citation>
    <scope>NUCLEOTIDE SEQUENCE [LARGE SCALE GENOMIC DNA]</scope>
    <source>
        <strain evidence="9">Tucson 14024-0371.13</strain>
    </source>
</reference>
<feature type="region of interest" description="Disordered" evidence="7">
    <location>
        <begin position="182"/>
        <end position="209"/>
    </location>
</feature>
<dbReference type="EMBL" id="CH902619">
    <property type="protein sequence ID" value="EDV37942.2"/>
    <property type="molecule type" value="Genomic_DNA"/>
</dbReference>
<accession>B3MHE2</accession>
<evidence type="ECO:0000256" key="6">
    <source>
        <dbReference type="SAM" id="Coils"/>
    </source>
</evidence>
<comment type="similarity">
    <text evidence="2">Belongs to the fl(2)d family.</text>
</comment>
<dbReference type="CTD" id="36527"/>
<dbReference type="PANTHER" id="PTHR15217:SF0">
    <property type="entry name" value="PRE-MRNA-SPLICING REGULATOR WTAP"/>
    <property type="match status" value="1"/>
</dbReference>
<keyword evidence="3" id="KW-0507">mRNA processing</keyword>
<protein>
    <recommendedName>
        <fullName evidence="10">Pre-mRNA-splicing regulator female-lethal(2)D</fullName>
    </recommendedName>
</protein>
<evidence type="ECO:0000313" key="8">
    <source>
        <dbReference type="EMBL" id="EDV37942.2"/>
    </source>
</evidence>
<evidence type="ECO:0008006" key="10">
    <source>
        <dbReference type="Google" id="ProtNLM"/>
    </source>
</evidence>
<comment type="subcellular location">
    <subcellularLocation>
        <location evidence="1">Nucleus</location>
    </subcellularLocation>
</comment>
<dbReference type="GO" id="GO:0000381">
    <property type="term" value="P:regulation of alternative mRNA splicing, via spliceosome"/>
    <property type="evidence" value="ECO:0007669"/>
    <property type="project" value="InterPro"/>
</dbReference>
<dbReference type="KEGG" id="dan:6494028"/>
<evidence type="ECO:0000313" key="9">
    <source>
        <dbReference type="Proteomes" id="UP000007801"/>
    </source>
</evidence>
<dbReference type="eggNOG" id="KOG2991">
    <property type="taxonomic scope" value="Eukaryota"/>
</dbReference>
<name>B3MHE2_DROAN</name>
<keyword evidence="6" id="KW-0175">Coiled coil</keyword>
<keyword evidence="5" id="KW-0539">Nucleus</keyword>
<proteinExistence type="inferred from homology"/>
<dbReference type="GO" id="GO:0006397">
    <property type="term" value="P:mRNA processing"/>
    <property type="evidence" value="ECO:0007669"/>
    <property type="project" value="UniProtKB-KW"/>
</dbReference>
<dbReference type="GeneID" id="6494028"/>
<feature type="region of interest" description="Disordered" evidence="7">
    <location>
        <begin position="309"/>
        <end position="328"/>
    </location>
</feature>
<evidence type="ECO:0000256" key="3">
    <source>
        <dbReference type="ARBA" id="ARBA00022664"/>
    </source>
</evidence>
<dbReference type="FunCoup" id="B3MHE2">
    <property type="interactions" value="1530"/>
</dbReference>
<dbReference type="Pfam" id="PF17098">
    <property type="entry name" value="Wtap"/>
    <property type="match status" value="1"/>
</dbReference>
<dbReference type="GO" id="GO:0005634">
    <property type="term" value="C:nucleus"/>
    <property type="evidence" value="ECO:0007669"/>
    <property type="project" value="UniProtKB-SubCell"/>
</dbReference>